<reference evidence="10 11" key="1">
    <citation type="submission" date="2023-12" db="EMBL/GenBank/DDBJ databases">
        <title>Marinobacter qingdaonensis sp. nov., isolated from the intertidal sediment of Qingdao, PR China.</title>
        <authorList>
            <person name="Li Y."/>
        </authorList>
    </citation>
    <scope>NUCLEOTIDE SEQUENCE [LARGE SCALE GENOMIC DNA]</scope>
    <source>
        <strain evidence="10 11">ASW11-75</strain>
    </source>
</reference>
<proteinExistence type="inferred from homology"/>
<comment type="catalytic activity">
    <reaction evidence="1 8">
        <text>malonyl-[ACP] + S-adenosyl-L-methionine = malonyl-[ACP] methyl ester + S-adenosyl-L-homocysteine</text>
        <dbReference type="Rhea" id="RHEA:17105"/>
        <dbReference type="Rhea" id="RHEA-COMP:9623"/>
        <dbReference type="Rhea" id="RHEA-COMP:9954"/>
        <dbReference type="ChEBI" id="CHEBI:57856"/>
        <dbReference type="ChEBI" id="CHEBI:59789"/>
        <dbReference type="ChEBI" id="CHEBI:78449"/>
        <dbReference type="ChEBI" id="CHEBI:78845"/>
        <dbReference type="EC" id="2.1.1.197"/>
    </reaction>
</comment>
<accession>A0ABU5NZV5</accession>
<dbReference type="SUPFAM" id="SSF53335">
    <property type="entry name" value="S-adenosyl-L-methionine-dependent methyltransferases"/>
    <property type="match status" value="1"/>
</dbReference>
<organism evidence="10 11">
    <name type="scientific">Marinobacter qingdaonensis</name>
    <dbReference type="NCBI Taxonomy" id="3108486"/>
    <lineage>
        <taxon>Bacteria</taxon>
        <taxon>Pseudomonadati</taxon>
        <taxon>Pseudomonadota</taxon>
        <taxon>Gammaproteobacteria</taxon>
        <taxon>Pseudomonadales</taxon>
        <taxon>Marinobacteraceae</taxon>
        <taxon>Marinobacter</taxon>
    </lineage>
</organism>
<keyword evidence="6 8" id="KW-0949">S-adenosyl-L-methionine</keyword>
<dbReference type="Pfam" id="PF08241">
    <property type="entry name" value="Methyltransf_11"/>
    <property type="match status" value="1"/>
</dbReference>
<sequence>MSAAAACHDFSGEPVGPLPTVIADKDLVARAFGNASATYDGASRLQRLMGDAMLDAWPYPDGQGGLRILDLGCGTGWFTHQLAQRPAADITAVDLSPGMIRATQERVGAGVTCVVADAEALPCPDASFDVVFSNLMVQWCEAPDRVLAECRRLLRPGGRLMLSTLLDGTLVELARAWAQADPGQAHVNRFETESSLRRRVSQQLPGATVTTQTIKLPYESPLALAAELKNLGAGFKSDNRRKTLTAPGRVRQMCRHYPKAADGRTLASYEAARITWRRPA</sequence>
<name>A0ABU5NZV5_9GAMM</name>
<dbReference type="CDD" id="cd02440">
    <property type="entry name" value="AdoMet_MTases"/>
    <property type="match status" value="1"/>
</dbReference>
<evidence type="ECO:0000256" key="5">
    <source>
        <dbReference type="ARBA" id="ARBA00022679"/>
    </source>
</evidence>
<dbReference type="Gene3D" id="3.40.50.150">
    <property type="entry name" value="Vaccinia Virus protein VP39"/>
    <property type="match status" value="1"/>
</dbReference>
<comment type="function">
    <text evidence="8">Converts the free carboxyl group of a malonyl-thioester to its methyl ester by transfer of a methyl group from S-adenosyl-L-methionine (SAM). It allows to synthesize pimeloyl-ACP via the fatty acid synthetic pathway.</text>
</comment>
<evidence type="ECO:0000256" key="2">
    <source>
        <dbReference type="ARBA" id="ARBA00004746"/>
    </source>
</evidence>
<dbReference type="PANTHER" id="PTHR43464">
    <property type="entry name" value="METHYLTRANSFERASE"/>
    <property type="match status" value="1"/>
</dbReference>
<evidence type="ECO:0000259" key="9">
    <source>
        <dbReference type="Pfam" id="PF08241"/>
    </source>
</evidence>
<feature type="domain" description="Methyltransferase type 11" evidence="9">
    <location>
        <begin position="69"/>
        <end position="161"/>
    </location>
</feature>
<keyword evidence="4 8" id="KW-0489">Methyltransferase</keyword>
<dbReference type="EC" id="2.1.1.197" evidence="3 8"/>
<dbReference type="HAMAP" id="MF_00835">
    <property type="entry name" value="BioC"/>
    <property type="match status" value="1"/>
</dbReference>
<gene>
    <name evidence="8 10" type="primary">bioC</name>
    <name evidence="10" type="ORF">U5822_11690</name>
</gene>
<protein>
    <recommendedName>
        <fullName evidence="3 8">Malonyl-[acyl-carrier protein] O-methyltransferase</fullName>
        <shortName evidence="8">Malonyl-ACP O-methyltransferase</shortName>
        <ecNumber evidence="3 8">2.1.1.197</ecNumber>
    </recommendedName>
    <alternativeName>
        <fullName evidence="8">Biotin synthesis protein BioC</fullName>
    </alternativeName>
</protein>
<evidence type="ECO:0000256" key="6">
    <source>
        <dbReference type="ARBA" id="ARBA00022691"/>
    </source>
</evidence>
<evidence type="ECO:0000256" key="8">
    <source>
        <dbReference type="HAMAP-Rule" id="MF_00835"/>
    </source>
</evidence>
<keyword evidence="5 8" id="KW-0808">Transferase</keyword>
<dbReference type="PANTHER" id="PTHR43464:SF19">
    <property type="entry name" value="UBIQUINONE BIOSYNTHESIS O-METHYLTRANSFERASE, MITOCHONDRIAL"/>
    <property type="match status" value="1"/>
</dbReference>
<dbReference type="EMBL" id="JAYDCJ010000003">
    <property type="protein sequence ID" value="MEA1081336.1"/>
    <property type="molecule type" value="Genomic_DNA"/>
</dbReference>
<dbReference type="NCBIfam" id="TIGR02072">
    <property type="entry name" value="BioC"/>
    <property type="match status" value="1"/>
</dbReference>
<evidence type="ECO:0000313" key="10">
    <source>
        <dbReference type="EMBL" id="MEA1081336.1"/>
    </source>
</evidence>
<keyword evidence="7 8" id="KW-0093">Biotin biosynthesis</keyword>
<evidence type="ECO:0000256" key="7">
    <source>
        <dbReference type="ARBA" id="ARBA00022756"/>
    </source>
</evidence>
<dbReference type="RefSeq" id="WP_322855801.1">
    <property type="nucleotide sequence ID" value="NZ_JAYDCJ010000003.1"/>
</dbReference>
<comment type="pathway">
    <text evidence="2 8">Cofactor biosynthesis; biotin biosynthesis.</text>
</comment>
<dbReference type="GO" id="GO:0032259">
    <property type="term" value="P:methylation"/>
    <property type="evidence" value="ECO:0007669"/>
    <property type="project" value="UniProtKB-KW"/>
</dbReference>
<comment type="similarity">
    <text evidence="8">Belongs to the methyltransferase superfamily.</text>
</comment>
<evidence type="ECO:0000313" key="11">
    <source>
        <dbReference type="Proteomes" id="UP001305746"/>
    </source>
</evidence>
<dbReference type="InterPro" id="IPR011814">
    <property type="entry name" value="BioC"/>
</dbReference>
<dbReference type="InterPro" id="IPR029063">
    <property type="entry name" value="SAM-dependent_MTases_sf"/>
</dbReference>
<evidence type="ECO:0000256" key="3">
    <source>
        <dbReference type="ARBA" id="ARBA00012327"/>
    </source>
</evidence>
<comment type="caution">
    <text evidence="10">The sequence shown here is derived from an EMBL/GenBank/DDBJ whole genome shotgun (WGS) entry which is preliminary data.</text>
</comment>
<evidence type="ECO:0000256" key="4">
    <source>
        <dbReference type="ARBA" id="ARBA00022603"/>
    </source>
</evidence>
<keyword evidence="11" id="KW-1185">Reference proteome</keyword>
<dbReference type="GO" id="GO:0102130">
    <property type="term" value="F:malonyl-CoA methyltransferase activity"/>
    <property type="evidence" value="ECO:0007669"/>
    <property type="project" value="UniProtKB-EC"/>
</dbReference>
<evidence type="ECO:0000256" key="1">
    <source>
        <dbReference type="ARBA" id="ARBA00000852"/>
    </source>
</evidence>
<dbReference type="InterPro" id="IPR013216">
    <property type="entry name" value="Methyltransf_11"/>
</dbReference>
<dbReference type="Proteomes" id="UP001305746">
    <property type="component" value="Unassembled WGS sequence"/>
</dbReference>